<evidence type="ECO:0000313" key="4">
    <source>
        <dbReference type="EMBL" id="KAH7064834.1"/>
    </source>
</evidence>
<dbReference type="InterPro" id="IPR001138">
    <property type="entry name" value="Zn2Cys6_DnaBD"/>
</dbReference>
<evidence type="ECO:0000313" key="5">
    <source>
        <dbReference type="Proteomes" id="UP000774617"/>
    </source>
</evidence>
<sequence>MSDESPPSKRPATRRSHKKTRTGCSQCKQRRVKCDEQKPSCGNCTKRDQQCSLQFVVPNLPYSRSPLQGSALAIASDNSSRTQSPVALAPNILPNPTSPYPTNASPGSTSTGTTATTSFALEDMELLHHYTVSTSLTFSTRSDVLEVYRIAAPEIAFSDPPLMHGLLAVSGLHRAHCCTDIDKRRRYTTIATAHQSIALSVFRERLSNLTRENCPGAFLFSAWLTLYVLGSMHQLQSADPNAASVIDFEDPAEWIRTMRGCPSILRQSAVWEWVSESPLRPILEPGRVTDELLSPELERRFATLRRVLVEEPLPISTPGQPPMDEEECRVYAEALAVLQKYTAFILRPSTPEGPLDLVGTTMIWPNVVPDRWVEYLGQHRPGALVLLAQFAILVNNLRGFWWAKGWGPGLVVVAWKLLPPEWKDLVKEPAEKVGCPLPPT</sequence>
<protein>
    <recommendedName>
        <fullName evidence="3">Zn(2)-C6 fungal-type domain-containing protein</fullName>
    </recommendedName>
</protein>
<feature type="compositionally biased region" description="Low complexity" evidence="2">
    <location>
        <begin position="101"/>
        <end position="113"/>
    </location>
</feature>
<feature type="compositionally biased region" description="Basic residues" evidence="2">
    <location>
        <begin position="11"/>
        <end position="21"/>
    </location>
</feature>
<dbReference type="Pfam" id="PF11951">
    <property type="entry name" value="Fungal_trans_2"/>
    <property type="match status" value="1"/>
</dbReference>
<dbReference type="InterPro" id="IPR053157">
    <property type="entry name" value="Sterol_Uptake_Regulator"/>
</dbReference>
<comment type="caution">
    <text evidence="4">The sequence shown here is derived from an EMBL/GenBank/DDBJ whole genome shotgun (WGS) entry which is preliminary data.</text>
</comment>
<dbReference type="EMBL" id="JAGTJR010000001">
    <property type="protein sequence ID" value="KAH7064834.1"/>
    <property type="molecule type" value="Genomic_DNA"/>
</dbReference>
<dbReference type="PROSITE" id="PS50048">
    <property type="entry name" value="ZN2_CY6_FUNGAL_2"/>
    <property type="match status" value="1"/>
</dbReference>
<dbReference type="InterPro" id="IPR036864">
    <property type="entry name" value="Zn2-C6_fun-type_DNA-bd_sf"/>
</dbReference>
<feature type="region of interest" description="Disordered" evidence="2">
    <location>
        <begin position="90"/>
        <end position="113"/>
    </location>
</feature>
<dbReference type="PANTHER" id="PTHR47784">
    <property type="entry name" value="STEROL UPTAKE CONTROL PROTEIN 2"/>
    <property type="match status" value="1"/>
</dbReference>
<dbReference type="SMART" id="SM00066">
    <property type="entry name" value="GAL4"/>
    <property type="match status" value="1"/>
</dbReference>
<evidence type="ECO:0000259" key="3">
    <source>
        <dbReference type="PROSITE" id="PS50048"/>
    </source>
</evidence>
<reference evidence="4 5" key="1">
    <citation type="journal article" date="2021" name="Nat. Commun.">
        <title>Genetic determinants of endophytism in the Arabidopsis root mycobiome.</title>
        <authorList>
            <person name="Mesny F."/>
            <person name="Miyauchi S."/>
            <person name="Thiergart T."/>
            <person name="Pickel B."/>
            <person name="Atanasova L."/>
            <person name="Karlsson M."/>
            <person name="Huettel B."/>
            <person name="Barry K.W."/>
            <person name="Haridas S."/>
            <person name="Chen C."/>
            <person name="Bauer D."/>
            <person name="Andreopoulos W."/>
            <person name="Pangilinan J."/>
            <person name="LaButti K."/>
            <person name="Riley R."/>
            <person name="Lipzen A."/>
            <person name="Clum A."/>
            <person name="Drula E."/>
            <person name="Henrissat B."/>
            <person name="Kohler A."/>
            <person name="Grigoriev I.V."/>
            <person name="Martin F.M."/>
            <person name="Hacquard S."/>
        </authorList>
    </citation>
    <scope>NUCLEOTIDE SEQUENCE [LARGE SCALE GENOMIC DNA]</scope>
    <source>
        <strain evidence="4 5">MPI-SDFR-AT-0080</strain>
    </source>
</reference>
<feature type="domain" description="Zn(2)-C6 fungal-type" evidence="3">
    <location>
        <begin position="23"/>
        <end position="53"/>
    </location>
</feature>
<evidence type="ECO:0000256" key="2">
    <source>
        <dbReference type="SAM" id="MobiDB-lite"/>
    </source>
</evidence>
<dbReference type="InterPro" id="IPR021858">
    <property type="entry name" value="Fun_TF"/>
</dbReference>
<proteinExistence type="predicted"/>
<feature type="region of interest" description="Disordered" evidence="2">
    <location>
        <begin position="1"/>
        <end position="25"/>
    </location>
</feature>
<dbReference type="PROSITE" id="PS00463">
    <property type="entry name" value="ZN2_CY6_FUNGAL_1"/>
    <property type="match status" value="1"/>
</dbReference>
<dbReference type="CDD" id="cd00067">
    <property type="entry name" value="GAL4"/>
    <property type="match status" value="1"/>
</dbReference>
<dbReference type="SUPFAM" id="SSF57701">
    <property type="entry name" value="Zn2/Cys6 DNA-binding domain"/>
    <property type="match status" value="1"/>
</dbReference>
<dbReference type="PANTHER" id="PTHR47784:SF5">
    <property type="entry name" value="STEROL UPTAKE CONTROL PROTEIN 2"/>
    <property type="match status" value="1"/>
</dbReference>
<accession>A0ABQ8GUA0</accession>
<name>A0ABQ8GUA0_9PEZI</name>
<dbReference type="Pfam" id="PF00172">
    <property type="entry name" value="Zn_clus"/>
    <property type="match status" value="1"/>
</dbReference>
<dbReference type="Proteomes" id="UP000774617">
    <property type="component" value="Unassembled WGS sequence"/>
</dbReference>
<dbReference type="Gene3D" id="4.10.240.10">
    <property type="entry name" value="Zn(2)-C6 fungal-type DNA-binding domain"/>
    <property type="match status" value="1"/>
</dbReference>
<keyword evidence="1" id="KW-0539">Nucleus</keyword>
<organism evidence="4 5">
    <name type="scientific">Macrophomina phaseolina</name>
    <dbReference type="NCBI Taxonomy" id="35725"/>
    <lineage>
        <taxon>Eukaryota</taxon>
        <taxon>Fungi</taxon>
        <taxon>Dikarya</taxon>
        <taxon>Ascomycota</taxon>
        <taxon>Pezizomycotina</taxon>
        <taxon>Dothideomycetes</taxon>
        <taxon>Dothideomycetes incertae sedis</taxon>
        <taxon>Botryosphaeriales</taxon>
        <taxon>Botryosphaeriaceae</taxon>
        <taxon>Macrophomina</taxon>
    </lineage>
</organism>
<gene>
    <name evidence="4" type="ORF">B0J12DRAFT_734245</name>
</gene>
<keyword evidence="5" id="KW-1185">Reference proteome</keyword>
<evidence type="ECO:0000256" key="1">
    <source>
        <dbReference type="ARBA" id="ARBA00023242"/>
    </source>
</evidence>